<feature type="region of interest" description="Disordered" evidence="1">
    <location>
        <begin position="150"/>
        <end position="181"/>
    </location>
</feature>
<gene>
    <name evidence="2" type="ORF">ODALV1_LOCUS4136</name>
</gene>
<organism evidence="2 3">
    <name type="scientific">Orchesella dallaii</name>
    <dbReference type="NCBI Taxonomy" id="48710"/>
    <lineage>
        <taxon>Eukaryota</taxon>
        <taxon>Metazoa</taxon>
        <taxon>Ecdysozoa</taxon>
        <taxon>Arthropoda</taxon>
        <taxon>Hexapoda</taxon>
        <taxon>Collembola</taxon>
        <taxon>Entomobryomorpha</taxon>
        <taxon>Entomobryoidea</taxon>
        <taxon>Orchesellidae</taxon>
        <taxon>Orchesellinae</taxon>
        <taxon>Orchesella</taxon>
    </lineage>
</organism>
<proteinExistence type="predicted"/>
<evidence type="ECO:0000313" key="3">
    <source>
        <dbReference type="Proteomes" id="UP001642540"/>
    </source>
</evidence>
<feature type="region of interest" description="Disordered" evidence="1">
    <location>
        <begin position="279"/>
        <end position="321"/>
    </location>
</feature>
<keyword evidence="3" id="KW-1185">Reference proteome</keyword>
<evidence type="ECO:0000256" key="1">
    <source>
        <dbReference type="SAM" id="MobiDB-lite"/>
    </source>
</evidence>
<evidence type="ECO:0000313" key="2">
    <source>
        <dbReference type="EMBL" id="CAL8078567.1"/>
    </source>
</evidence>
<reference evidence="2 3" key="1">
    <citation type="submission" date="2024-08" db="EMBL/GenBank/DDBJ databases">
        <authorList>
            <person name="Cucini C."/>
            <person name="Frati F."/>
        </authorList>
    </citation>
    <scope>NUCLEOTIDE SEQUENCE [LARGE SCALE GENOMIC DNA]</scope>
</reference>
<accession>A0ABP1PV02</accession>
<protein>
    <submittedName>
        <fullName evidence="2">Uncharacterized protein</fullName>
    </submittedName>
</protein>
<feature type="compositionally biased region" description="Basic residues" evidence="1">
    <location>
        <begin position="171"/>
        <end position="180"/>
    </location>
</feature>
<name>A0ABP1PV02_9HEXA</name>
<dbReference type="EMBL" id="CAXLJM020000013">
    <property type="protein sequence ID" value="CAL8078567.1"/>
    <property type="molecule type" value="Genomic_DNA"/>
</dbReference>
<dbReference type="Proteomes" id="UP001642540">
    <property type="component" value="Unassembled WGS sequence"/>
</dbReference>
<sequence>MDNIPSVFPPWRKLWLNPHSPTTQQYPFGQLLVSLAEEVENEARKYGRDWRLQETDRENLLDVSTEVSQFLVQTGNAVIEKLPTVTFLFDGIPMQHRATGQYLLGVADSITDKSQTFCNPQQPLHYKLRIKIRQILLSAADIFETAGRALMNPENPSDLSKKSEDSTASASRRRRLRSPVRRTVEKMKEDYGVTVLRCDSDENDTDSIAVTHTPPLALVDLSKKLQDSIASASRLRPPFRRTVEKMKEDYGVPYSAKDDTDSIAVTPTPPIVLVLTKTSRGTWRGRGSGRPSRAKKPRKPSHTVEDNDEGDQNSKLANVRK</sequence>
<feature type="compositionally biased region" description="Basic residues" evidence="1">
    <location>
        <begin position="292"/>
        <end position="301"/>
    </location>
</feature>
<comment type="caution">
    <text evidence="2">The sequence shown here is derived from an EMBL/GenBank/DDBJ whole genome shotgun (WGS) entry which is preliminary data.</text>
</comment>